<gene>
    <name evidence="1" type="ORF">ACFQE1_10850</name>
</gene>
<organism evidence="1 2">
    <name type="scientific">Halobium palmae</name>
    <dbReference type="NCBI Taxonomy" id="1776492"/>
    <lineage>
        <taxon>Archaea</taxon>
        <taxon>Methanobacteriati</taxon>
        <taxon>Methanobacteriota</taxon>
        <taxon>Stenosarchaea group</taxon>
        <taxon>Halobacteria</taxon>
        <taxon>Halobacteriales</taxon>
        <taxon>Haloferacaceae</taxon>
        <taxon>Halobium</taxon>
    </lineage>
</organism>
<dbReference type="AlphaFoldDB" id="A0ABD5RZL3"/>
<accession>A0ABD5RZL3</accession>
<proteinExistence type="predicted"/>
<dbReference type="Proteomes" id="UP001596328">
    <property type="component" value="Unassembled WGS sequence"/>
</dbReference>
<comment type="caution">
    <text evidence="1">The sequence shown here is derived from an EMBL/GenBank/DDBJ whole genome shotgun (WGS) entry which is preliminary data.</text>
</comment>
<reference evidence="1 2" key="1">
    <citation type="journal article" date="2019" name="Int. J. Syst. Evol. Microbiol.">
        <title>The Global Catalogue of Microorganisms (GCM) 10K type strain sequencing project: providing services to taxonomists for standard genome sequencing and annotation.</title>
        <authorList>
            <consortium name="The Broad Institute Genomics Platform"/>
            <consortium name="The Broad Institute Genome Sequencing Center for Infectious Disease"/>
            <person name="Wu L."/>
            <person name="Ma J."/>
        </authorList>
    </citation>
    <scope>NUCLEOTIDE SEQUENCE [LARGE SCALE GENOMIC DNA]</scope>
    <source>
        <strain evidence="1 2">NBRC 111368</strain>
    </source>
</reference>
<evidence type="ECO:0000313" key="2">
    <source>
        <dbReference type="Proteomes" id="UP001596328"/>
    </source>
</evidence>
<dbReference type="EMBL" id="JBHSWU010000303">
    <property type="protein sequence ID" value="MFC6724860.1"/>
    <property type="molecule type" value="Genomic_DNA"/>
</dbReference>
<sequence>MNRETLLVWLAALLLLVVLFLVGVTSDAVAAAELLGRRPSVERALGSLARPGEPLGSR</sequence>
<protein>
    <submittedName>
        <fullName evidence="1">Uncharacterized protein</fullName>
    </submittedName>
</protein>
<name>A0ABD5RZL3_9EURY</name>
<keyword evidence="2" id="KW-1185">Reference proteome</keyword>
<evidence type="ECO:0000313" key="1">
    <source>
        <dbReference type="EMBL" id="MFC6724860.1"/>
    </source>
</evidence>